<dbReference type="GO" id="GO:0070531">
    <property type="term" value="C:BRCA1-A complex"/>
    <property type="evidence" value="ECO:0007669"/>
    <property type="project" value="TreeGrafter"/>
</dbReference>
<dbReference type="PROSITE" id="PS50088">
    <property type="entry name" value="ANK_REPEAT"/>
    <property type="match status" value="1"/>
</dbReference>
<dbReference type="Gene3D" id="1.25.40.20">
    <property type="entry name" value="Ankyrin repeat-containing domain"/>
    <property type="match status" value="2"/>
</dbReference>
<dbReference type="Pfam" id="PF13857">
    <property type="entry name" value="Ank_5"/>
    <property type="match status" value="1"/>
</dbReference>
<accession>A0A3B1AHQ3</accession>
<dbReference type="PANTHER" id="PTHR24171">
    <property type="entry name" value="ANKYRIN REPEAT DOMAIN-CONTAINING PROTEIN 39-RELATED"/>
    <property type="match status" value="1"/>
</dbReference>
<dbReference type="SMART" id="SM00248">
    <property type="entry name" value="ANK"/>
    <property type="match status" value="4"/>
</dbReference>
<gene>
    <name evidence="3" type="ORF">MNBD_GAMMA21-2911</name>
</gene>
<dbReference type="PANTHER" id="PTHR24171:SF8">
    <property type="entry name" value="BRCA1-ASSOCIATED RING DOMAIN PROTEIN 1"/>
    <property type="match status" value="1"/>
</dbReference>
<evidence type="ECO:0000256" key="1">
    <source>
        <dbReference type="ARBA" id="ARBA00022737"/>
    </source>
</evidence>
<evidence type="ECO:0000256" key="2">
    <source>
        <dbReference type="ARBA" id="ARBA00023043"/>
    </source>
</evidence>
<sequence>MTMESLFQTLASGALDKLEELLKAGADVNVQDEQGETLLFKAIADKNMTAVELLFDYKVDCEIKNAKGYLPTDCAEKAEFDEYGWIKIGFKPGYAKLKKILIKHLTSLLYMHKGMLFNAAIDDSAYSVSAATANGAWDVNLRLNDGRTPLHFGAEKGACRAVLALLREEEAIIRNKLRAGKEVDIAFIDSQDSKGKTALHYAAANANQAMTRILLQAGARAQIEDIAGVVAENLTDDVVIKALFKEQPEKNARKEKQPSQKQSPLEKIESEIRDNLVFALESEYQYGTAVGEKLENLILYCGAGEEAGCFGLRVNSTSIATMDEAALEKSDTLDFYEGTVFFQAAICTEYMIEGINNLVGDLFDFDPDEDPSNTDAMYYLLQRVCTQLENDKTPLKNISIGDKWKIYINDCDYINYKGRLKSKKYSALSTQAYMEKMAQDRLTVPPVLGV</sequence>
<name>A0A3B1AHQ3_9ZZZZ</name>
<proteinExistence type="predicted"/>
<dbReference type="EMBL" id="UOFR01000055">
    <property type="protein sequence ID" value="VAW97839.1"/>
    <property type="molecule type" value="Genomic_DNA"/>
</dbReference>
<evidence type="ECO:0000313" key="3">
    <source>
        <dbReference type="EMBL" id="VAW97839.1"/>
    </source>
</evidence>
<dbReference type="SUPFAM" id="SSF48403">
    <property type="entry name" value="Ankyrin repeat"/>
    <property type="match status" value="1"/>
</dbReference>
<keyword evidence="2" id="KW-0040">ANK repeat</keyword>
<dbReference type="PROSITE" id="PS50297">
    <property type="entry name" value="ANK_REP_REGION"/>
    <property type="match status" value="1"/>
</dbReference>
<protein>
    <submittedName>
        <fullName evidence="3">Uncharacterized protein</fullName>
    </submittedName>
</protein>
<dbReference type="GO" id="GO:0004842">
    <property type="term" value="F:ubiquitin-protein transferase activity"/>
    <property type="evidence" value="ECO:0007669"/>
    <property type="project" value="TreeGrafter"/>
</dbReference>
<keyword evidence="1" id="KW-0677">Repeat</keyword>
<dbReference type="InterPro" id="IPR036770">
    <property type="entry name" value="Ankyrin_rpt-contain_sf"/>
</dbReference>
<dbReference type="AlphaFoldDB" id="A0A3B1AHQ3"/>
<dbReference type="Pfam" id="PF12796">
    <property type="entry name" value="Ank_2"/>
    <property type="match status" value="1"/>
</dbReference>
<organism evidence="3">
    <name type="scientific">hydrothermal vent metagenome</name>
    <dbReference type="NCBI Taxonomy" id="652676"/>
    <lineage>
        <taxon>unclassified sequences</taxon>
        <taxon>metagenomes</taxon>
        <taxon>ecological metagenomes</taxon>
    </lineage>
</organism>
<reference evidence="3" key="1">
    <citation type="submission" date="2018-06" db="EMBL/GenBank/DDBJ databases">
        <authorList>
            <person name="Zhirakovskaya E."/>
        </authorList>
    </citation>
    <scope>NUCLEOTIDE SEQUENCE</scope>
</reference>
<dbReference type="InterPro" id="IPR002110">
    <property type="entry name" value="Ankyrin_rpt"/>
</dbReference>
<dbReference type="GO" id="GO:0031436">
    <property type="term" value="C:BRCA1-BARD1 complex"/>
    <property type="evidence" value="ECO:0007669"/>
    <property type="project" value="TreeGrafter"/>
</dbReference>
<dbReference type="GO" id="GO:0085020">
    <property type="term" value="P:protein K6-linked ubiquitination"/>
    <property type="evidence" value="ECO:0007669"/>
    <property type="project" value="TreeGrafter"/>
</dbReference>